<dbReference type="STRING" id="354355.SAMN05660816_06928"/>
<name>A0A1V9EDX2_9BACT</name>
<dbReference type="AlphaFoldDB" id="A0A1V9EDX2"/>
<accession>A0A1V9EDX2</accession>
<dbReference type="RefSeq" id="WP_081203049.1">
    <property type="nucleotide sequence ID" value="NZ_FOCZ01000028.1"/>
</dbReference>
<dbReference type="EMBL" id="LVXG01000039">
    <property type="protein sequence ID" value="OQP44135.1"/>
    <property type="molecule type" value="Genomic_DNA"/>
</dbReference>
<proteinExistence type="predicted"/>
<reference evidence="2" key="1">
    <citation type="submission" date="2016-04" db="EMBL/GenBank/DDBJ databases">
        <authorList>
            <person name="Chen L."/>
            <person name="Zhuang W."/>
            <person name="Wang G."/>
        </authorList>
    </citation>
    <scope>NUCLEOTIDE SEQUENCE [LARGE SCALE GENOMIC DNA]</scope>
    <source>
        <strain evidence="2">17621</strain>
    </source>
</reference>
<sequence length="269" mass="31195">MIPVFGPLASRLYNISTPSVYIEDFDFKKIMDDIEELIVAYPPDESFKEIEKYSRQVNDMLSQDNNYYERFVQVEISKSISEDEFGNVCSEESKTHEPLPVWRKDSINNAINFELNYYAVILNKLLEYLNKKQDQQPDKGVSDIKFKCADLKNSSKIIKALYNSLIRHECISPSVKFGDFNKAFGMEGNLDCKITWIATQPSLHFFIQKMFDDKILDSSLKARKWKITKALFCRTGEDEISKNMNTLAKDVTKSDRDLVGKVLLSFKKR</sequence>
<evidence type="ECO:0000313" key="2">
    <source>
        <dbReference type="Proteomes" id="UP000192610"/>
    </source>
</evidence>
<protein>
    <submittedName>
        <fullName evidence="1">Uncharacterized protein</fullName>
    </submittedName>
</protein>
<comment type="caution">
    <text evidence="1">The sequence shown here is derived from an EMBL/GenBank/DDBJ whole genome shotgun (WGS) entry which is preliminary data.</text>
</comment>
<dbReference type="Proteomes" id="UP000192610">
    <property type="component" value="Unassembled WGS sequence"/>
</dbReference>
<keyword evidence="2" id="KW-1185">Reference proteome</keyword>
<evidence type="ECO:0000313" key="1">
    <source>
        <dbReference type="EMBL" id="OQP44135.1"/>
    </source>
</evidence>
<organism evidence="1 2">
    <name type="scientific">Niastella yeongjuensis</name>
    <dbReference type="NCBI Taxonomy" id="354355"/>
    <lineage>
        <taxon>Bacteria</taxon>
        <taxon>Pseudomonadati</taxon>
        <taxon>Bacteroidota</taxon>
        <taxon>Chitinophagia</taxon>
        <taxon>Chitinophagales</taxon>
        <taxon>Chitinophagaceae</taxon>
        <taxon>Niastella</taxon>
    </lineage>
</organism>
<gene>
    <name evidence="1" type="ORF">A4H97_33735</name>
</gene>